<evidence type="ECO:0000313" key="1">
    <source>
        <dbReference type="EMBL" id="PGH10636.1"/>
    </source>
</evidence>
<protein>
    <submittedName>
        <fullName evidence="1">Uncharacterized protein</fullName>
    </submittedName>
</protein>
<comment type="caution">
    <text evidence="1">The sequence shown here is derived from an EMBL/GenBank/DDBJ whole genome shotgun (WGS) entry which is preliminary data.</text>
</comment>
<dbReference type="OrthoDB" id="4205945at2759"/>
<evidence type="ECO:0000313" key="2">
    <source>
        <dbReference type="Proteomes" id="UP000223968"/>
    </source>
</evidence>
<dbReference type="EMBL" id="PDNB01000084">
    <property type="protein sequence ID" value="PGH10636.1"/>
    <property type="molecule type" value="Genomic_DNA"/>
</dbReference>
<proteinExistence type="predicted"/>
<dbReference type="Proteomes" id="UP000223968">
    <property type="component" value="Unassembled WGS sequence"/>
</dbReference>
<gene>
    <name evidence="1" type="ORF">AJ79_05350</name>
</gene>
<sequence length="90" mass="9874">MDADSVACKQSDAVFIVWMRHLDKYKTDELAARLASKHLGCEAVDAMHHSRVRSTAVTESNSERDLMSLSGFLLSGGPCFGEKSSKTKLL</sequence>
<organism evidence="1 2">
    <name type="scientific">Helicocarpus griseus UAMH5409</name>
    <dbReference type="NCBI Taxonomy" id="1447875"/>
    <lineage>
        <taxon>Eukaryota</taxon>
        <taxon>Fungi</taxon>
        <taxon>Dikarya</taxon>
        <taxon>Ascomycota</taxon>
        <taxon>Pezizomycotina</taxon>
        <taxon>Eurotiomycetes</taxon>
        <taxon>Eurotiomycetidae</taxon>
        <taxon>Onygenales</taxon>
        <taxon>Ajellomycetaceae</taxon>
        <taxon>Helicocarpus</taxon>
    </lineage>
</organism>
<reference evidence="1 2" key="1">
    <citation type="submission" date="2017-10" db="EMBL/GenBank/DDBJ databases">
        <title>Comparative genomics in systemic dimorphic fungi from Ajellomycetaceae.</title>
        <authorList>
            <person name="Munoz J.F."/>
            <person name="Mcewen J.G."/>
            <person name="Clay O.K."/>
            <person name="Cuomo C.A."/>
        </authorList>
    </citation>
    <scope>NUCLEOTIDE SEQUENCE [LARGE SCALE GENOMIC DNA]</scope>
    <source>
        <strain evidence="1 2">UAMH5409</strain>
    </source>
</reference>
<name>A0A2B7XN98_9EURO</name>
<keyword evidence="2" id="KW-1185">Reference proteome</keyword>
<accession>A0A2B7XN98</accession>
<dbReference type="AlphaFoldDB" id="A0A2B7XN98"/>